<dbReference type="Proteomes" id="UP001228049">
    <property type="component" value="Unassembled WGS sequence"/>
</dbReference>
<reference evidence="1" key="1">
    <citation type="submission" date="2023-04" db="EMBL/GenBank/DDBJ databases">
        <title>Chromosome-level genome of Chaenocephalus aceratus.</title>
        <authorList>
            <person name="Park H."/>
        </authorList>
    </citation>
    <scope>NUCLEOTIDE SEQUENCE</scope>
    <source>
        <strain evidence="1">DE</strain>
        <tissue evidence="1">Muscle</tissue>
    </source>
</reference>
<proteinExistence type="predicted"/>
<dbReference type="EMBL" id="JASDAP010000001">
    <property type="protein sequence ID" value="KAK1906411.1"/>
    <property type="molecule type" value="Genomic_DNA"/>
</dbReference>
<keyword evidence="2" id="KW-1185">Reference proteome</keyword>
<organism evidence="1 2">
    <name type="scientific">Dissostichus eleginoides</name>
    <name type="common">Patagonian toothfish</name>
    <name type="synonym">Dissostichus amissus</name>
    <dbReference type="NCBI Taxonomy" id="100907"/>
    <lineage>
        <taxon>Eukaryota</taxon>
        <taxon>Metazoa</taxon>
        <taxon>Chordata</taxon>
        <taxon>Craniata</taxon>
        <taxon>Vertebrata</taxon>
        <taxon>Euteleostomi</taxon>
        <taxon>Actinopterygii</taxon>
        <taxon>Neopterygii</taxon>
        <taxon>Teleostei</taxon>
        <taxon>Neoteleostei</taxon>
        <taxon>Acanthomorphata</taxon>
        <taxon>Eupercaria</taxon>
        <taxon>Perciformes</taxon>
        <taxon>Notothenioidei</taxon>
        <taxon>Nototheniidae</taxon>
        <taxon>Dissostichus</taxon>
    </lineage>
</organism>
<evidence type="ECO:0000313" key="2">
    <source>
        <dbReference type="Proteomes" id="UP001228049"/>
    </source>
</evidence>
<dbReference type="AlphaFoldDB" id="A0AAD9FMB6"/>
<gene>
    <name evidence="1" type="ORF">KUDE01_008809</name>
</gene>
<sequence length="184" mass="19503">FVHQGRPCCGWGCDEGDCLSKGQVSSPSCPKPSEGLRLERVGLGDGTAEVSLGHINSRLRGIRPCISGSAGLQEVLSKLDWVHEQSCMQVEADMLAVLHVAESAIQTNTGPGLSFIEATEWLQAHWYSDPMSAPPVANPSFMGHLTLTGCTTHAPWEPVTMVTAGNISTRALATPPTPTITIAN</sequence>
<feature type="non-terminal residue" evidence="1">
    <location>
        <position position="1"/>
    </location>
</feature>
<name>A0AAD9FMB6_DISEL</name>
<protein>
    <submittedName>
        <fullName evidence="1">Holo-[acyl-carrier-protein] synthase</fullName>
    </submittedName>
</protein>
<comment type="caution">
    <text evidence="1">The sequence shown here is derived from an EMBL/GenBank/DDBJ whole genome shotgun (WGS) entry which is preliminary data.</text>
</comment>
<feature type="non-terminal residue" evidence="1">
    <location>
        <position position="184"/>
    </location>
</feature>
<evidence type="ECO:0000313" key="1">
    <source>
        <dbReference type="EMBL" id="KAK1906411.1"/>
    </source>
</evidence>
<accession>A0AAD9FMB6</accession>